<organism evidence="3 4">
    <name type="scientific">Naegleria lovaniensis</name>
    <name type="common">Amoeba</name>
    <dbReference type="NCBI Taxonomy" id="51637"/>
    <lineage>
        <taxon>Eukaryota</taxon>
        <taxon>Discoba</taxon>
        <taxon>Heterolobosea</taxon>
        <taxon>Tetramitia</taxon>
        <taxon>Eutetramitia</taxon>
        <taxon>Vahlkampfiidae</taxon>
        <taxon>Naegleria</taxon>
    </lineage>
</organism>
<comment type="caution">
    <text evidence="3">The sequence shown here is derived from an EMBL/GenBank/DDBJ whole genome shotgun (WGS) entry which is preliminary data.</text>
</comment>
<dbReference type="RefSeq" id="XP_044547443.1">
    <property type="nucleotide sequence ID" value="XM_044695976.1"/>
</dbReference>
<evidence type="ECO:0000256" key="1">
    <source>
        <dbReference type="SAM" id="MobiDB-lite"/>
    </source>
</evidence>
<gene>
    <name evidence="3" type="ORF">C9374_006148</name>
</gene>
<feature type="region of interest" description="Disordered" evidence="1">
    <location>
        <begin position="102"/>
        <end position="123"/>
    </location>
</feature>
<evidence type="ECO:0000313" key="4">
    <source>
        <dbReference type="Proteomes" id="UP000816034"/>
    </source>
</evidence>
<protein>
    <recommendedName>
        <fullName evidence="5">Transmembrane protein</fullName>
    </recommendedName>
</protein>
<name>A0AA88GIT4_NAELO</name>
<dbReference type="EMBL" id="PYSW02000026">
    <property type="protein sequence ID" value="KAG2381764.1"/>
    <property type="molecule type" value="Genomic_DNA"/>
</dbReference>
<accession>A0AA88GIT4</accession>
<keyword evidence="4" id="KW-1185">Reference proteome</keyword>
<proteinExistence type="predicted"/>
<dbReference type="GeneID" id="68098602"/>
<keyword evidence="2" id="KW-0812">Transmembrane</keyword>
<evidence type="ECO:0000313" key="3">
    <source>
        <dbReference type="EMBL" id="KAG2381764.1"/>
    </source>
</evidence>
<dbReference type="AlphaFoldDB" id="A0AA88GIT4"/>
<feature type="transmembrane region" description="Helical" evidence="2">
    <location>
        <begin position="55"/>
        <end position="72"/>
    </location>
</feature>
<dbReference type="Proteomes" id="UP000816034">
    <property type="component" value="Unassembled WGS sequence"/>
</dbReference>
<sequence length="145" mass="16327">MIDRVGDHILTKREKSVLNDCFWTAGIRGLIGGVTAGGLLGFIVKKYQKPQKPSARIAVVSLFFIGGVYLGSASTIPYCLRNFAKLEDSELGDTARRFIMAVTDQTKQEDPNQSKRKKQEYDWEEEEKEALKKELAQKNKQSADK</sequence>
<keyword evidence="2" id="KW-1133">Transmembrane helix</keyword>
<keyword evidence="2" id="KW-0472">Membrane</keyword>
<feature type="transmembrane region" description="Helical" evidence="2">
    <location>
        <begin position="22"/>
        <end position="43"/>
    </location>
</feature>
<reference evidence="3 4" key="1">
    <citation type="journal article" date="2018" name="BMC Genomics">
        <title>The genome of Naegleria lovaniensis, the basis for a comparative approach to unravel pathogenicity factors of the human pathogenic amoeba N. fowleri.</title>
        <authorList>
            <person name="Liechti N."/>
            <person name="Schurch N."/>
            <person name="Bruggmann R."/>
            <person name="Wittwer M."/>
        </authorList>
    </citation>
    <scope>NUCLEOTIDE SEQUENCE [LARGE SCALE GENOMIC DNA]</scope>
    <source>
        <strain evidence="3 4">ATCC 30569</strain>
    </source>
</reference>
<evidence type="ECO:0000256" key="2">
    <source>
        <dbReference type="SAM" id="Phobius"/>
    </source>
</evidence>
<evidence type="ECO:0008006" key="5">
    <source>
        <dbReference type="Google" id="ProtNLM"/>
    </source>
</evidence>